<evidence type="ECO:0000256" key="11">
    <source>
        <dbReference type="ARBA" id="ARBA00031499"/>
    </source>
</evidence>
<dbReference type="HAMAP" id="MF_00041">
    <property type="entry name" value="Cys_tRNA_synth"/>
    <property type="match status" value="1"/>
</dbReference>
<evidence type="ECO:0000256" key="8">
    <source>
        <dbReference type="ARBA" id="ARBA00022840"/>
    </source>
</evidence>
<keyword evidence="14" id="KW-1185">Reference proteome</keyword>
<keyword evidence="4 13" id="KW-0436">Ligase</keyword>
<dbReference type="Proteomes" id="UP001516464">
    <property type="component" value="Unassembled WGS sequence"/>
</dbReference>
<evidence type="ECO:0000256" key="2">
    <source>
        <dbReference type="ARBA" id="ARBA00005594"/>
    </source>
</evidence>
<proteinExistence type="inferred from homology"/>
<dbReference type="NCBIfam" id="TIGR00435">
    <property type="entry name" value="cysS"/>
    <property type="match status" value="1"/>
</dbReference>
<dbReference type="PANTHER" id="PTHR10890:SF27">
    <property type="entry name" value="CYSTEINE--TRNA LIGASE, MITOCHONDRIAL-RELATED"/>
    <property type="match status" value="1"/>
</dbReference>
<evidence type="ECO:0000256" key="5">
    <source>
        <dbReference type="ARBA" id="ARBA00022723"/>
    </source>
</evidence>
<dbReference type="SUPFAM" id="SSF52374">
    <property type="entry name" value="Nucleotidylyl transferase"/>
    <property type="match status" value="1"/>
</dbReference>
<accession>A0ABQ7HYQ1</accession>
<evidence type="ECO:0000256" key="10">
    <source>
        <dbReference type="ARBA" id="ARBA00023146"/>
    </source>
</evidence>
<name>A0ABQ7HYQ1_9MICR</name>
<keyword evidence="7" id="KW-0862">Zinc</keyword>
<evidence type="ECO:0000313" key="13">
    <source>
        <dbReference type="EMBL" id="KAF7683335.1"/>
    </source>
</evidence>
<dbReference type="Pfam" id="PF01406">
    <property type="entry name" value="tRNA-synt_1e"/>
    <property type="match status" value="1"/>
</dbReference>
<dbReference type="Gene3D" id="1.20.120.1910">
    <property type="entry name" value="Cysteine-tRNA ligase, C-terminal anti-codon recognition domain"/>
    <property type="match status" value="1"/>
</dbReference>
<dbReference type="InterPro" id="IPR024909">
    <property type="entry name" value="Cys-tRNA/MSH_ligase"/>
</dbReference>
<comment type="similarity">
    <text evidence="2">Belongs to the class-I aminoacyl-tRNA synthetase family.</text>
</comment>
<dbReference type="GO" id="GO:0016874">
    <property type="term" value="F:ligase activity"/>
    <property type="evidence" value="ECO:0007669"/>
    <property type="project" value="UniProtKB-KW"/>
</dbReference>
<evidence type="ECO:0000313" key="14">
    <source>
        <dbReference type="Proteomes" id="UP001516464"/>
    </source>
</evidence>
<dbReference type="InterPro" id="IPR009080">
    <property type="entry name" value="tRNAsynth_Ia_anticodon-bd"/>
</dbReference>
<keyword evidence="5" id="KW-0479">Metal-binding</keyword>
<reference evidence="13 14" key="1">
    <citation type="submission" date="2019-01" db="EMBL/GenBank/DDBJ databases">
        <title>Genomes sequencing and comparative genomics of infectious freshwater microsporidia, Cucumispora dikerogammari and Thelohania contejeani.</title>
        <authorList>
            <person name="Cormier A."/>
            <person name="Giraud I."/>
            <person name="Wattier R."/>
            <person name="Teixeira M."/>
            <person name="Grandjean F."/>
            <person name="Rigaud T."/>
            <person name="Cordaux R."/>
        </authorList>
    </citation>
    <scope>NUCLEOTIDE SEQUENCE [LARGE SCALE GENOMIC DNA]</scope>
    <source>
        <strain evidence="13">T1</strain>
        <tissue evidence="13">Spores</tissue>
    </source>
</reference>
<comment type="cofactor">
    <cofactor evidence="1">
        <name>Zn(2+)</name>
        <dbReference type="ChEBI" id="CHEBI:29105"/>
    </cofactor>
</comment>
<keyword evidence="9" id="KW-0648">Protein biosynthesis</keyword>
<dbReference type="PANTHER" id="PTHR10890">
    <property type="entry name" value="CYSTEINYL-TRNA SYNTHETASE"/>
    <property type="match status" value="1"/>
</dbReference>
<gene>
    <name evidence="13" type="ORF">TCON_1454</name>
</gene>
<evidence type="ECO:0000256" key="7">
    <source>
        <dbReference type="ARBA" id="ARBA00022833"/>
    </source>
</evidence>
<evidence type="ECO:0000256" key="9">
    <source>
        <dbReference type="ARBA" id="ARBA00022917"/>
    </source>
</evidence>
<protein>
    <recommendedName>
        <fullName evidence="3">cysteine--tRNA ligase</fullName>
        <ecNumber evidence="3">6.1.1.16</ecNumber>
    </recommendedName>
    <alternativeName>
        <fullName evidence="11">Cysteinyl-tRNA synthetase</fullName>
    </alternativeName>
</protein>
<evidence type="ECO:0000256" key="6">
    <source>
        <dbReference type="ARBA" id="ARBA00022741"/>
    </source>
</evidence>
<dbReference type="EC" id="6.1.1.16" evidence="3"/>
<keyword evidence="8" id="KW-0067">ATP-binding</keyword>
<dbReference type="InterPro" id="IPR032678">
    <property type="entry name" value="tRNA-synt_1_cat_dom"/>
</dbReference>
<feature type="domain" description="tRNA synthetases class I catalytic" evidence="12">
    <location>
        <begin position="33"/>
        <end position="335"/>
    </location>
</feature>
<keyword evidence="6" id="KW-0547">Nucleotide-binding</keyword>
<dbReference type="InterPro" id="IPR014729">
    <property type="entry name" value="Rossmann-like_a/b/a_fold"/>
</dbReference>
<dbReference type="EMBL" id="SBIQ01000097">
    <property type="protein sequence ID" value="KAF7683335.1"/>
    <property type="molecule type" value="Genomic_DNA"/>
</dbReference>
<evidence type="ECO:0000259" key="12">
    <source>
        <dbReference type="Pfam" id="PF01406"/>
    </source>
</evidence>
<evidence type="ECO:0000256" key="1">
    <source>
        <dbReference type="ARBA" id="ARBA00001947"/>
    </source>
</evidence>
<keyword evidence="10" id="KW-0030">Aminoacyl-tRNA synthetase</keyword>
<evidence type="ECO:0000256" key="4">
    <source>
        <dbReference type="ARBA" id="ARBA00022598"/>
    </source>
</evidence>
<dbReference type="CDD" id="cd00672">
    <property type="entry name" value="CysRS_core"/>
    <property type="match status" value="1"/>
</dbReference>
<evidence type="ECO:0000256" key="3">
    <source>
        <dbReference type="ARBA" id="ARBA00012832"/>
    </source>
</evidence>
<dbReference type="Gene3D" id="3.40.50.620">
    <property type="entry name" value="HUPs"/>
    <property type="match status" value="1"/>
</dbReference>
<dbReference type="PRINTS" id="PR00983">
    <property type="entry name" value="TRNASYNTHCYS"/>
</dbReference>
<comment type="caution">
    <text evidence="13">The sequence shown here is derived from an EMBL/GenBank/DDBJ whole genome shotgun (WGS) entry which is preliminary data.</text>
</comment>
<dbReference type="InterPro" id="IPR015803">
    <property type="entry name" value="Cys-tRNA-ligase"/>
</dbReference>
<organism evidence="13 14">
    <name type="scientific">Astathelohania contejeani</name>
    <dbReference type="NCBI Taxonomy" id="164912"/>
    <lineage>
        <taxon>Eukaryota</taxon>
        <taxon>Fungi</taxon>
        <taxon>Fungi incertae sedis</taxon>
        <taxon>Microsporidia</taxon>
        <taxon>Astathelohaniidae</taxon>
        <taxon>Astathelohania</taxon>
    </lineage>
</organism>
<dbReference type="SUPFAM" id="SSF47323">
    <property type="entry name" value="Anticodon-binding domain of a subclass of class I aminoacyl-tRNA synthetases"/>
    <property type="match status" value="1"/>
</dbReference>
<sequence length="504" mass="58595">MNDNKLNEESKMEMPLQLSFFNSLTQSKTPFIPRKPHQIHWYVCGPTVYDSAHLGHARTYVCFDVIRRVLEEYFGYDVIYAMNITDIDDKIIKKAQELQHDDLALAARFITQKYEREFFEDMKTLGVRMPQFVTRVTDYIEKIVEYIDVLITKGYAYESEGSVYFNLSKYCEKFKHPILVNKEAIDEVEEESQTEKKKKVDFALWKKGKHGEPTYPSKWSQGRPGWHIECSVMAGDIFPEGLDIHSGGIDLTFPHHNNEIVQSQAYSEKEPWVNYFIHSGHLHIDGRKMSKSLKNFITIRELLKSYTPRQIRILFLLTNWWTSMTYSSSSIEYAVRIEKKIFTFLSIIEARLFEKANASLFVNVTSADRIILNYLEETKSLVHEALCDNINTTKTVNALLNLITISNSKLDGLSPGVINIIKSYIEKILRMLGLLEEKENKITYDEEVLALLAEYRDGVRRLSRSKAPHGEFFAISDSLRNSLKKIGYIIEDLPRGSRIRREYN</sequence>